<dbReference type="CDD" id="cd02238">
    <property type="entry name" value="cupin_KdgF"/>
    <property type="match status" value="1"/>
</dbReference>
<evidence type="ECO:0000313" key="2">
    <source>
        <dbReference type="EMBL" id="SFK41371.1"/>
    </source>
</evidence>
<dbReference type="PANTHER" id="PTHR40112">
    <property type="entry name" value="H2HPP ISOMERASE"/>
    <property type="match status" value="1"/>
</dbReference>
<dbReference type="Pfam" id="PF07883">
    <property type="entry name" value="Cupin_2"/>
    <property type="match status" value="1"/>
</dbReference>
<protein>
    <submittedName>
        <fullName evidence="2">Cupin domain protein</fullName>
    </submittedName>
</protein>
<evidence type="ECO:0000313" key="3">
    <source>
        <dbReference type="Proteomes" id="UP000198915"/>
    </source>
</evidence>
<dbReference type="Gene3D" id="2.60.120.10">
    <property type="entry name" value="Jelly Rolls"/>
    <property type="match status" value="1"/>
</dbReference>
<dbReference type="PANTHER" id="PTHR40112:SF1">
    <property type="entry name" value="H2HPP ISOMERASE"/>
    <property type="match status" value="1"/>
</dbReference>
<dbReference type="InterPro" id="IPR014710">
    <property type="entry name" value="RmlC-like_jellyroll"/>
</dbReference>
<gene>
    <name evidence="2" type="ORF">SAMN05518846_1132</name>
</gene>
<feature type="domain" description="Cupin type-2" evidence="1">
    <location>
        <begin position="33"/>
        <end position="91"/>
    </location>
</feature>
<dbReference type="AlphaFoldDB" id="A0A1I3ZCE6"/>
<dbReference type="STRING" id="1884381.SAMN05518846_1132"/>
<organism evidence="2 3">
    <name type="scientific">Brevibacillus centrosporus</name>
    <dbReference type="NCBI Taxonomy" id="54910"/>
    <lineage>
        <taxon>Bacteria</taxon>
        <taxon>Bacillati</taxon>
        <taxon>Bacillota</taxon>
        <taxon>Bacilli</taxon>
        <taxon>Bacillales</taxon>
        <taxon>Paenibacillaceae</taxon>
        <taxon>Brevibacillus</taxon>
    </lineage>
</organism>
<dbReference type="EMBL" id="FORT01000013">
    <property type="protein sequence ID" value="SFK41371.1"/>
    <property type="molecule type" value="Genomic_DNA"/>
</dbReference>
<dbReference type="RefSeq" id="WP_218033731.1">
    <property type="nucleotide sequence ID" value="NZ_BJOE01000083.1"/>
</dbReference>
<dbReference type="InterPro" id="IPR052535">
    <property type="entry name" value="Bacilysin_H2HPP_isomerase"/>
</dbReference>
<evidence type="ECO:0000259" key="1">
    <source>
        <dbReference type="Pfam" id="PF07883"/>
    </source>
</evidence>
<dbReference type="Proteomes" id="UP000198915">
    <property type="component" value="Unassembled WGS sequence"/>
</dbReference>
<keyword evidence="3" id="KW-1185">Reference proteome</keyword>
<accession>A0A1I3ZCE6</accession>
<sequence>MKMKAVQTAALKGFSMGEITLRPFAGDNMMVVRVEAPKGAIAPGHAHPHEQISMIISGNVRFRIGNEERVLGPGEIVHIPSQAEHEAEMLEDSLFLDIFQPVREDFLRKVEEE</sequence>
<reference evidence="3" key="1">
    <citation type="submission" date="2016-10" db="EMBL/GenBank/DDBJ databases">
        <authorList>
            <person name="Varghese N."/>
            <person name="Submissions S."/>
        </authorList>
    </citation>
    <scope>NUCLEOTIDE SEQUENCE [LARGE SCALE GENOMIC DNA]</scope>
    <source>
        <strain evidence="3">OK042</strain>
    </source>
</reference>
<dbReference type="InterPro" id="IPR011051">
    <property type="entry name" value="RmlC_Cupin_sf"/>
</dbReference>
<name>A0A1I3ZCE6_9BACL</name>
<proteinExistence type="predicted"/>
<dbReference type="SUPFAM" id="SSF51182">
    <property type="entry name" value="RmlC-like cupins"/>
    <property type="match status" value="1"/>
</dbReference>
<dbReference type="InterPro" id="IPR013096">
    <property type="entry name" value="Cupin_2"/>
</dbReference>